<feature type="compositionally biased region" description="Polar residues" evidence="2">
    <location>
        <begin position="325"/>
        <end position="335"/>
    </location>
</feature>
<dbReference type="Proteomes" id="UP001497392">
    <property type="component" value="Unassembled WGS sequence"/>
</dbReference>
<comment type="caution">
    <text evidence="3">The sequence shown here is derived from an EMBL/GenBank/DDBJ whole genome shotgun (WGS) entry which is preliminary data.</text>
</comment>
<feature type="compositionally biased region" description="Basic and acidic residues" evidence="2">
    <location>
        <begin position="561"/>
        <end position="570"/>
    </location>
</feature>
<feature type="compositionally biased region" description="Polar residues" evidence="2">
    <location>
        <begin position="392"/>
        <end position="401"/>
    </location>
</feature>
<feature type="region of interest" description="Disordered" evidence="2">
    <location>
        <begin position="1213"/>
        <end position="1288"/>
    </location>
</feature>
<feature type="region of interest" description="Disordered" evidence="2">
    <location>
        <begin position="493"/>
        <end position="513"/>
    </location>
</feature>
<feature type="compositionally biased region" description="Polar residues" evidence="2">
    <location>
        <begin position="493"/>
        <end position="502"/>
    </location>
</feature>
<feature type="compositionally biased region" description="Polar residues" evidence="2">
    <location>
        <begin position="574"/>
        <end position="584"/>
    </location>
</feature>
<feature type="compositionally biased region" description="Acidic residues" evidence="2">
    <location>
        <begin position="700"/>
        <end position="716"/>
    </location>
</feature>
<feature type="compositionally biased region" description="Polar residues" evidence="2">
    <location>
        <begin position="778"/>
        <end position="798"/>
    </location>
</feature>
<sequence>MDATDVSDGLHSLRRRAGEIEDTLRADAATRLAEWSKEETQVKDYIKALADSRNIMRKEHTRLQAEQAASLAAAEKKAAALAKEEAAPGIPLGFNPIRAVKGKDGEAVHQTELHSELQRLKAQMKAIDASIAAARSQLENLKNEDERTVWETNIVILKDTRRMHAEEAGLIELELAGRERMRKDAEERAKAEDSGAVAAAQMAQQIAAIEARLDALKQRLYFPPIKGFSFAQGSNGIYFGGKDFMLSELSGSFGLSAEVVPSTVKGEEGQQVARLSLRVGSSAAAPAKGSEGSAKPGKASFLRRSRRSKASAGSKAAPPQSQSSELKATQLQDPQATPEPLPMPQSISPAQPLKQANALHQQQRRHTEGSQTEAAHALDGIKSGAQGYGRSGSFSAASRQALQADEQKPQMTPDRAGSLGMSSIVLAGSQRRSLSANGDSQAPVDQWKGDGEDDYMRPKPSQGKKLAFGFLSRVGSRDKYAKRLDKLKQGVLQGNSDLNGSMQHGGGQTEQKRPNLAARLLPKRAQSMELSFGKHHLRSSGRIEKSQQREMQPPPTVLEEDAQHYSEASRESLIISSNPHSCSSRARPLPSGQGANAGNLLFRSPFDRDPEPAASGHGGPLTEQVTSSPGAVPSQQTGDGQQQRVAGKPKAPWKNHFEVPEMAEYSSAAPQQSGGDVAGPFPHAPRSPHIPSSNPFGEPPDQEPAPDDESEEELEPELATGVGENEGDDTDADSVHEVTLDPGMGHLIAGGFGGSDSIGVSSSSPMPTPKKPPPDARTTASVRTGTSQGSGAMDSASTSASGRAGLWVVLRLSDVGLVGERGSKVPNASIGELSLEIELALALTFEYASAAGWRPAGKPRFEVVNLQRSLKNSSVPMPKTLLRMILNATLPRLIQRALLVALPPELGQYLLACKQGIHIAGEAGIVGPALSCFDVDLSAAFQPGAAPKSSSEAKRVAQQQATAQEARSMLGISAEQAGLLNALFAGPEALVEPARPCSISELQTLYMRCAHLPAAWEALCAVWDVGLRTMGKFRRVPAPSFIALMDSVAMLQRKPVRARLTLTRVDVAVGVDSALLAMRNYCERAAKELHAAGGRILPKDGRAPPSLQQQLEGLQAWHAFLTTRLQVFKSKFRKASVGIVAAADCNSISVGMDSGHYEGPLRIRLPVKLSPGASAEGAWSFEIPLPDPTSQKLLSRLIGGLKAALNSPAALVRSPTSVPLPHQRHKASEAEGRRLKVSHVVGLNNAAEPPSSSQRSQEVLNASSSNGAERDSSPEGRSTAAEHPLLQQPPLEWFGPLAEELLALQPQKLGKVTVNGLRIRVRLDEGRITELLKGLDGHATTTAGLLNCIGDLATISFAPHMAEEEGQDEYLLALESSDMANLCADVAALGFLGGLGVTPGRLLRVAHALTRVAVMTLSGDLGLLQRADKEFNAVYEHLIREALDASLCIEASAATDKESKEMVVHVKSGSEDAWPLALTNEVDLASLLASP</sequence>
<keyword evidence="1" id="KW-0175">Coiled coil</keyword>
<protein>
    <submittedName>
        <fullName evidence="3">G1701 protein</fullName>
    </submittedName>
</protein>
<gene>
    <name evidence="3" type="primary">g1701</name>
    <name evidence="3" type="ORF">VP750_LOCUS1455</name>
</gene>
<evidence type="ECO:0000256" key="2">
    <source>
        <dbReference type="SAM" id="MobiDB-lite"/>
    </source>
</evidence>
<feature type="compositionally biased region" description="Low complexity" evidence="2">
    <location>
        <begin position="310"/>
        <end position="324"/>
    </location>
</feature>
<name>A0ABP1FIN0_9CHLO</name>
<evidence type="ECO:0000256" key="1">
    <source>
        <dbReference type="SAM" id="Coils"/>
    </source>
</evidence>
<proteinExistence type="predicted"/>
<feature type="region of interest" description="Disordered" evidence="2">
    <location>
        <begin position="283"/>
        <end position="463"/>
    </location>
</feature>
<evidence type="ECO:0000313" key="4">
    <source>
        <dbReference type="Proteomes" id="UP001497392"/>
    </source>
</evidence>
<feature type="compositionally biased region" description="Basic and acidic residues" evidence="2">
    <location>
        <begin position="447"/>
        <end position="457"/>
    </location>
</feature>
<evidence type="ECO:0000313" key="3">
    <source>
        <dbReference type="EMBL" id="CAL5219796.1"/>
    </source>
</evidence>
<accession>A0ABP1FIN0</accession>
<reference evidence="3 4" key="1">
    <citation type="submission" date="2024-06" db="EMBL/GenBank/DDBJ databases">
        <authorList>
            <person name="Kraege A."/>
            <person name="Thomma B."/>
        </authorList>
    </citation>
    <scope>NUCLEOTIDE SEQUENCE [LARGE SCALE GENOMIC DNA]</scope>
</reference>
<dbReference type="EMBL" id="CAXHTA020000002">
    <property type="protein sequence ID" value="CAL5219796.1"/>
    <property type="molecule type" value="Genomic_DNA"/>
</dbReference>
<feature type="coiled-coil region" evidence="1">
    <location>
        <begin position="117"/>
        <end position="144"/>
    </location>
</feature>
<feature type="region of interest" description="Disordered" evidence="2">
    <location>
        <begin position="533"/>
        <end position="798"/>
    </location>
</feature>
<feature type="compositionally biased region" description="Polar residues" evidence="2">
    <location>
        <begin position="1250"/>
        <end position="1267"/>
    </location>
</feature>
<feature type="compositionally biased region" description="Polar residues" evidence="2">
    <location>
        <begin position="623"/>
        <end position="644"/>
    </location>
</feature>
<organism evidence="3 4">
    <name type="scientific">Coccomyxa viridis</name>
    <dbReference type="NCBI Taxonomy" id="1274662"/>
    <lineage>
        <taxon>Eukaryota</taxon>
        <taxon>Viridiplantae</taxon>
        <taxon>Chlorophyta</taxon>
        <taxon>core chlorophytes</taxon>
        <taxon>Trebouxiophyceae</taxon>
        <taxon>Trebouxiophyceae incertae sedis</taxon>
        <taxon>Coccomyxaceae</taxon>
        <taxon>Coccomyxa</taxon>
    </lineage>
</organism>
<keyword evidence="4" id="KW-1185">Reference proteome</keyword>
<feature type="compositionally biased region" description="Polar residues" evidence="2">
    <location>
        <begin position="430"/>
        <end position="440"/>
    </location>
</feature>